<name>G8QNA1_AZOOP</name>
<dbReference type="KEGG" id="dsu:Dsui_0276"/>
<evidence type="ECO:0000313" key="1">
    <source>
        <dbReference type="EMBL" id="AEV24694.1"/>
    </source>
</evidence>
<evidence type="ECO:0000313" key="2">
    <source>
        <dbReference type="Proteomes" id="UP000005633"/>
    </source>
</evidence>
<organism evidence="1 2">
    <name type="scientific">Azospira oryzae (strain ATCC BAA-33 / DSM 13638 / PS)</name>
    <name type="common">Dechlorosoma suillum</name>
    <dbReference type="NCBI Taxonomy" id="640081"/>
    <lineage>
        <taxon>Bacteria</taxon>
        <taxon>Pseudomonadati</taxon>
        <taxon>Pseudomonadota</taxon>
        <taxon>Betaproteobacteria</taxon>
        <taxon>Rhodocyclales</taxon>
        <taxon>Rhodocyclaceae</taxon>
        <taxon>Azospira</taxon>
    </lineage>
</organism>
<dbReference type="EMBL" id="CP003153">
    <property type="protein sequence ID" value="AEV24694.1"/>
    <property type="molecule type" value="Genomic_DNA"/>
</dbReference>
<dbReference type="HOGENOM" id="CLU_3179665_0_0_4"/>
<dbReference type="Proteomes" id="UP000005633">
    <property type="component" value="Chromosome"/>
</dbReference>
<reference evidence="1 2" key="1">
    <citation type="journal article" date="2012" name="J. Bacteriol.">
        <title>Complete genome sequence of the anaerobic perchlorate-reducing bacterium Azospira suillum strain PS.</title>
        <authorList>
            <person name="Byrne-Bailey K.G."/>
            <person name="Coates J.D."/>
        </authorList>
    </citation>
    <scope>NUCLEOTIDE SEQUENCE [LARGE SCALE GENOMIC DNA]</scope>
    <source>
        <strain evidence="2">ATCC BAA-33 / DSM 13638 / PS</strain>
    </source>
</reference>
<proteinExistence type="predicted"/>
<accession>G8QNA1</accession>
<sequence length="46" mass="4883">MTGPLLDLCHLLLALLAIFAPIALAGWLLGHRPPASSPSPQNRKNP</sequence>
<gene>
    <name evidence="1" type="ordered locus">Dsui_0276</name>
</gene>
<protein>
    <submittedName>
        <fullName evidence="1">Uncharacterized protein</fullName>
    </submittedName>
</protein>
<dbReference type="RefSeq" id="WP_014235396.1">
    <property type="nucleotide sequence ID" value="NC_016616.1"/>
</dbReference>
<dbReference type="AlphaFoldDB" id="G8QNA1"/>